<accession>A0A2J8B403</accession>
<dbReference type="InterPro" id="IPR015424">
    <property type="entry name" value="PyrdxlP-dep_Trfase"/>
</dbReference>
<proteinExistence type="predicted"/>
<dbReference type="AlphaFoldDB" id="A0A2J8B403"/>
<dbReference type="Gene3D" id="3.40.640.10">
    <property type="entry name" value="Type I PLP-dependent aspartate aminotransferase-like (Major domain)"/>
    <property type="match status" value="1"/>
</dbReference>
<protein>
    <recommendedName>
        <fullName evidence="3">Aluminum resistance protein</fullName>
    </recommendedName>
</protein>
<dbReference type="Pfam" id="PF06838">
    <property type="entry name" value="Met_gamma_lyase"/>
    <property type="match status" value="1"/>
</dbReference>
<organism evidence="1 2">
    <name type="scientific">Mageeibacillus indolicus</name>
    <dbReference type="NCBI Taxonomy" id="884684"/>
    <lineage>
        <taxon>Bacteria</taxon>
        <taxon>Bacillati</taxon>
        <taxon>Bacillota</taxon>
        <taxon>Clostridia</taxon>
        <taxon>Eubacteriales</taxon>
        <taxon>Oscillospiraceae</taxon>
        <taxon>Mageeibacillus</taxon>
    </lineage>
</organism>
<dbReference type="Proteomes" id="UP000236394">
    <property type="component" value="Unassembled WGS sequence"/>
</dbReference>
<dbReference type="InterPro" id="IPR009651">
    <property type="entry name" value="Met_g_lyase_put"/>
</dbReference>
<dbReference type="PANTHER" id="PTHR46658:SF1">
    <property type="entry name" value="CYS OR MET METABOLISM PYRIDOXAL-PHOSPHATE-DEPENDENT ENZYME"/>
    <property type="match status" value="1"/>
</dbReference>
<sequence>MDNYALWGIDKSFVEKAKEIEKSLAKVFKRLDDLREYNQLKVLHAMQEARFSEAGFAGTTGYGYDDMGREQLETVYAKVFGTEKALVRPQLCSATQALSLTLSAILRPGDELLAATGAPYDTLRQVIGAGTAPAEAATTPGHGHDTGSLRDFGVTFKQVELNADGTIDLQGILAAINPATKVVLFQRSRGYGSRPALSVYALAEAFAAVHALNDKIICMTDNCYGEFTEKAEPTDLGSDLAVGSLIKNPGGGLAATGAYVVGKGDLVELVANRLYAPGLGLHVGPMLGQTRSLAQGFYMAPHVVTECLKGLALAAAVFAEAGFKSSPSAEEERYDIIQTITFNAREPMLQFCRAVQAASPIDSYVTPEPWAMPGYDCEVIMAAGAFVQGASIELSADGPVKPPFTAFMQGGLVYENVKLAALLAVQKIAEQKRSANS</sequence>
<evidence type="ECO:0000313" key="1">
    <source>
        <dbReference type="EMBL" id="PNH19501.1"/>
    </source>
</evidence>
<dbReference type="EMBL" id="NBZD01000001">
    <property type="protein sequence ID" value="PNH19501.1"/>
    <property type="molecule type" value="Genomic_DNA"/>
</dbReference>
<dbReference type="SUPFAM" id="SSF53383">
    <property type="entry name" value="PLP-dependent transferases"/>
    <property type="match status" value="1"/>
</dbReference>
<gene>
    <name evidence="1" type="ORF">B7R76_01040</name>
</gene>
<reference evidence="2" key="1">
    <citation type="submission" date="2017-04" db="EMBL/GenBank/DDBJ databases">
        <authorList>
            <person name="Bumgarner R.E."/>
            <person name="Fredricks D.N."/>
            <person name="Srinivasan S."/>
        </authorList>
    </citation>
    <scope>NUCLEOTIDE SEQUENCE [LARGE SCALE GENOMIC DNA]</scope>
    <source>
        <strain evidence="2">KA00405</strain>
    </source>
</reference>
<comment type="caution">
    <text evidence="1">The sequence shown here is derived from an EMBL/GenBank/DDBJ whole genome shotgun (WGS) entry which is preliminary data.</text>
</comment>
<dbReference type="PANTHER" id="PTHR46658">
    <property type="entry name" value="CYS OR MET METABOLISM PYRIDOXAL-PHOSPHATE-DEPENDENT ENZYME"/>
    <property type="match status" value="1"/>
</dbReference>
<evidence type="ECO:0008006" key="3">
    <source>
        <dbReference type="Google" id="ProtNLM"/>
    </source>
</evidence>
<dbReference type="InterPro" id="IPR015421">
    <property type="entry name" value="PyrdxlP-dep_Trfase_major"/>
</dbReference>
<dbReference type="RefSeq" id="WP_034574264.1">
    <property type="nucleotide sequence ID" value="NZ_NBZD01000001.1"/>
</dbReference>
<name>A0A2J8B403_9FIRM</name>
<evidence type="ECO:0000313" key="2">
    <source>
        <dbReference type="Proteomes" id="UP000236394"/>
    </source>
</evidence>
<dbReference type="Gene3D" id="3.90.1150.60">
    <property type="entry name" value="Methioning gamme-lyase, C-terminal domain"/>
    <property type="match status" value="1"/>
</dbReference>